<feature type="transmembrane region" description="Helical" evidence="1">
    <location>
        <begin position="158"/>
        <end position="177"/>
    </location>
</feature>
<keyword evidence="1" id="KW-1133">Transmembrane helix</keyword>
<evidence type="ECO:0000256" key="1">
    <source>
        <dbReference type="SAM" id="Phobius"/>
    </source>
</evidence>
<name>A0ABW2HJA0_9ACTN</name>
<feature type="transmembrane region" description="Helical" evidence="1">
    <location>
        <begin position="7"/>
        <end position="26"/>
    </location>
</feature>
<reference evidence="3" key="1">
    <citation type="journal article" date="2019" name="Int. J. Syst. Evol. Microbiol.">
        <title>The Global Catalogue of Microorganisms (GCM) 10K type strain sequencing project: providing services to taxonomists for standard genome sequencing and annotation.</title>
        <authorList>
            <consortium name="The Broad Institute Genomics Platform"/>
            <consortium name="The Broad Institute Genome Sequencing Center for Infectious Disease"/>
            <person name="Wu L."/>
            <person name="Ma J."/>
        </authorList>
    </citation>
    <scope>NUCLEOTIDE SEQUENCE [LARGE SCALE GENOMIC DNA]</scope>
    <source>
        <strain evidence="3">XZYJT-10</strain>
    </source>
</reference>
<feature type="transmembrane region" description="Helical" evidence="1">
    <location>
        <begin position="32"/>
        <end position="51"/>
    </location>
</feature>
<gene>
    <name evidence="2" type="ORF">ACFQS1_03795</name>
</gene>
<evidence type="ECO:0000313" key="2">
    <source>
        <dbReference type="EMBL" id="MFC7273097.1"/>
    </source>
</evidence>
<organism evidence="2 3">
    <name type="scientific">Paractinoplanes rhizophilus</name>
    <dbReference type="NCBI Taxonomy" id="1416877"/>
    <lineage>
        <taxon>Bacteria</taxon>
        <taxon>Bacillati</taxon>
        <taxon>Actinomycetota</taxon>
        <taxon>Actinomycetes</taxon>
        <taxon>Micromonosporales</taxon>
        <taxon>Micromonosporaceae</taxon>
        <taxon>Paractinoplanes</taxon>
    </lineage>
</organism>
<keyword evidence="1" id="KW-0472">Membrane</keyword>
<proteinExistence type="predicted"/>
<dbReference type="EMBL" id="JBHTBJ010000001">
    <property type="protein sequence ID" value="MFC7273097.1"/>
    <property type="molecule type" value="Genomic_DNA"/>
</dbReference>
<keyword evidence="1" id="KW-0812">Transmembrane</keyword>
<sequence length="273" mass="27576">MLTLRGVLHLLVVLVALLAMLVWIATIDYPPLAAILYVVVPILAGVSWQARRAGMLGPTGDGVAAWLLRAGGYLIAAGIVAVSLAHAHLATLEAADAGAGVLGLTTITGSFLIGLAVVSAKRSAATAWVLVIGFGAGLAATVGWLIVVLADPPIPASVGWALTATGLAAVVAVLAGAGRSDSTAGALLAGLLAVTTAMGLIFVAVLLLAHWGPDRLIPDITPHALPGYRISESRIELVDPYVLILFLSAVAATALGLAAVVTRRPVAGVSRPR</sequence>
<accession>A0ABW2HJA0</accession>
<feature type="transmembrane region" description="Helical" evidence="1">
    <location>
        <begin position="125"/>
        <end position="146"/>
    </location>
</feature>
<evidence type="ECO:0008006" key="4">
    <source>
        <dbReference type="Google" id="ProtNLM"/>
    </source>
</evidence>
<feature type="transmembrane region" description="Helical" evidence="1">
    <location>
        <begin position="63"/>
        <end position="85"/>
    </location>
</feature>
<dbReference type="RefSeq" id="WP_378964580.1">
    <property type="nucleotide sequence ID" value="NZ_JBHTBJ010000001.1"/>
</dbReference>
<feature type="transmembrane region" description="Helical" evidence="1">
    <location>
        <begin position="241"/>
        <end position="261"/>
    </location>
</feature>
<evidence type="ECO:0000313" key="3">
    <source>
        <dbReference type="Proteomes" id="UP001596548"/>
    </source>
</evidence>
<feature type="transmembrane region" description="Helical" evidence="1">
    <location>
        <begin position="97"/>
        <end position="118"/>
    </location>
</feature>
<feature type="transmembrane region" description="Helical" evidence="1">
    <location>
        <begin position="184"/>
        <end position="209"/>
    </location>
</feature>
<comment type="caution">
    <text evidence="2">The sequence shown here is derived from an EMBL/GenBank/DDBJ whole genome shotgun (WGS) entry which is preliminary data.</text>
</comment>
<dbReference type="Proteomes" id="UP001596548">
    <property type="component" value="Unassembled WGS sequence"/>
</dbReference>
<keyword evidence="3" id="KW-1185">Reference proteome</keyword>
<protein>
    <recommendedName>
        <fullName evidence="4">ABC-2 type transport system permease protein</fullName>
    </recommendedName>
</protein>